<evidence type="ECO:0000256" key="6">
    <source>
        <dbReference type="RuleBase" id="RU362059"/>
    </source>
</evidence>
<dbReference type="Proteomes" id="UP000030758">
    <property type="component" value="Unassembled WGS sequence"/>
</dbReference>
<dbReference type="FunFam" id="3.40.50.2000:FF:000021">
    <property type="entry name" value="UDP-glucuronosyltransferase"/>
    <property type="match status" value="1"/>
</dbReference>
<dbReference type="PROSITE" id="PS00375">
    <property type="entry name" value="UDPGT"/>
    <property type="match status" value="1"/>
</dbReference>
<organism evidence="8">
    <name type="scientific">Trichuris suis</name>
    <name type="common">pig whipworm</name>
    <dbReference type="NCBI Taxonomy" id="68888"/>
    <lineage>
        <taxon>Eukaryota</taxon>
        <taxon>Metazoa</taxon>
        <taxon>Ecdysozoa</taxon>
        <taxon>Nematoda</taxon>
        <taxon>Enoplea</taxon>
        <taxon>Dorylaimia</taxon>
        <taxon>Trichinellida</taxon>
        <taxon>Trichuridae</taxon>
        <taxon>Trichuris</taxon>
    </lineage>
</organism>
<name>A0A085MWY8_9BILA</name>
<reference evidence="8 9" key="1">
    <citation type="journal article" date="2014" name="Nat. Genet.">
        <title>Genome and transcriptome of the porcine whipworm Trichuris suis.</title>
        <authorList>
            <person name="Jex A.R."/>
            <person name="Nejsum P."/>
            <person name="Schwarz E.M."/>
            <person name="Hu L."/>
            <person name="Young N.D."/>
            <person name="Hall R.S."/>
            <person name="Korhonen P.K."/>
            <person name="Liao S."/>
            <person name="Thamsborg S."/>
            <person name="Xia J."/>
            <person name="Xu P."/>
            <person name="Wang S."/>
            <person name="Scheerlinck J.P."/>
            <person name="Hofmann A."/>
            <person name="Sternberg P.W."/>
            <person name="Wang J."/>
            <person name="Gasser R.B."/>
        </authorList>
    </citation>
    <scope>NUCLEOTIDE SEQUENCE [LARGE SCALE GENOMIC DNA]</scope>
    <source>
        <strain evidence="8">DCEP-RM93F</strain>
        <strain evidence="7">DCEP-RM93M</strain>
    </source>
</reference>
<dbReference type="EMBL" id="KL363302">
    <property type="protein sequence ID" value="KFD48146.1"/>
    <property type="molecule type" value="Genomic_DNA"/>
</dbReference>
<dbReference type="Gene3D" id="3.40.50.2000">
    <property type="entry name" value="Glycogen Phosphorylase B"/>
    <property type="match status" value="2"/>
</dbReference>
<evidence type="ECO:0000256" key="3">
    <source>
        <dbReference type="ARBA" id="ARBA00022679"/>
    </source>
</evidence>
<proteinExistence type="inferred from homology"/>
<dbReference type="InterPro" id="IPR035595">
    <property type="entry name" value="UDP_glycos_trans_CS"/>
</dbReference>
<keyword evidence="9" id="KW-1185">Reference proteome</keyword>
<dbReference type="SUPFAM" id="SSF53756">
    <property type="entry name" value="UDP-Glycosyltransferase/glycogen phosphorylase"/>
    <property type="match status" value="1"/>
</dbReference>
<dbReference type="PANTHER" id="PTHR48043">
    <property type="entry name" value="EG:EG0003.4 PROTEIN-RELATED"/>
    <property type="match status" value="1"/>
</dbReference>
<evidence type="ECO:0000313" key="7">
    <source>
        <dbReference type="EMBL" id="KFD48146.1"/>
    </source>
</evidence>
<evidence type="ECO:0000256" key="4">
    <source>
        <dbReference type="ARBA" id="ARBA00047475"/>
    </source>
</evidence>
<dbReference type="GO" id="GO:0015020">
    <property type="term" value="F:glucuronosyltransferase activity"/>
    <property type="evidence" value="ECO:0007669"/>
    <property type="project" value="UniProtKB-EC"/>
</dbReference>
<dbReference type="InterPro" id="IPR002213">
    <property type="entry name" value="UDP_glucos_trans"/>
</dbReference>
<comment type="catalytic activity">
    <reaction evidence="4 6">
        <text>glucuronate acceptor + UDP-alpha-D-glucuronate = acceptor beta-D-glucuronoside + UDP + H(+)</text>
        <dbReference type="Rhea" id="RHEA:21032"/>
        <dbReference type="ChEBI" id="CHEBI:15378"/>
        <dbReference type="ChEBI" id="CHEBI:58052"/>
        <dbReference type="ChEBI" id="CHEBI:58223"/>
        <dbReference type="ChEBI" id="CHEBI:132367"/>
        <dbReference type="ChEBI" id="CHEBI:132368"/>
        <dbReference type="EC" id="2.4.1.17"/>
    </reaction>
</comment>
<keyword evidence="2 5" id="KW-0328">Glycosyltransferase</keyword>
<evidence type="ECO:0000256" key="5">
    <source>
        <dbReference type="RuleBase" id="RU003718"/>
    </source>
</evidence>
<protein>
    <recommendedName>
        <fullName evidence="6">UDP-glucuronosyltransferase</fullName>
        <ecNumber evidence="6">2.4.1.17</ecNumber>
    </recommendedName>
</protein>
<gene>
    <name evidence="7" type="ORF">M513_10984</name>
    <name evidence="8" type="ORF">M514_10984</name>
</gene>
<dbReference type="CDD" id="cd03784">
    <property type="entry name" value="GT1_Gtf-like"/>
    <property type="match status" value="1"/>
</dbReference>
<dbReference type="AlphaFoldDB" id="A0A085MWY8"/>
<evidence type="ECO:0000256" key="2">
    <source>
        <dbReference type="ARBA" id="ARBA00022676"/>
    </source>
</evidence>
<dbReference type="EC" id="2.4.1.17" evidence="6"/>
<comment type="similarity">
    <text evidence="1 5">Belongs to the UDP-glycosyltransferase family.</text>
</comment>
<accession>A0A085MWY8</accession>
<dbReference type="EMBL" id="KL367613">
    <property type="protein sequence ID" value="KFD61734.1"/>
    <property type="molecule type" value="Genomic_DNA"/>
</dbReference>
<dbReference type="GO" id="GO:0016020">
    <property type="term" value="C:membrane"/>
    <property type="evidence" value="ECO:0007669"/>
    <property type="project" value="UniProtKB-SubCell"/>
</dbReference>
<evidence type="ECO:0000313" key="8">
    <source>
        <dbReference type="EMBL" id="KFD61734.1"/>
    </source>
</evidence>
<dbReference type="Proteomes" id="UP000030764">
    <property type="component" value="Unassembled WGS sequence"/>
</dbReference>
<dbReference type="Pfam" id="PF00201">
    <property type="entry name" value="UDPGT"/>
    <property type="match status" value="1"/>
</dbReference>
<comment type="subcellular location">
    <subcellularLocation>
        <location evidence="6">Membrane</location>
        <topology evidence="6">Single-pass membrane protein</topology>
    </subcellularLocation>
</comment>
<dbReference type="PANTHER" id="PTHR48043:SF62">
    <property type="entry name" value="GLUCURONOSYLTRANSFERASE"/>
    <property type="match status" value="1"/>
</dbReference>
<keyword evidence="3 5" id="KW-0808">Transferase</keyword>
<evidence type="ECO:0000256" key="1">
    <source>
        <dbReference type="ARBA" id="ARBA00009995"/>
    </source>
</evidence>
<sequence>MDYITTIVTALALLVSFETKLLIADGKKILFMPAMTAPSHIKSMLPLAKALRKDGHDVSVVQYYADKSEIMFDHDIDFIHVYTYGATPVNQKMEDLIWRQKMANPWELVQTGSAVGAGCHRSRLDGRNADFYRKVAAFNWDLLIVDNVYQPCGIVLSTITKNQAWIDYATTPMFKWTRRFRAVSLPLSVDITANAETYELKRFGDRLMRLLDGMEELTFWFLLSIALEKEAEGIQFGKWLVGDFHTNAVYSIGSLPAMLDIALPQAVNTFMIEYACPKASKLSNDYLQFIEDNSSKGTIVFSFGHFGNWRIAPAEVIQAFSSAFEDLPQYRIIWQFNGDLNMVANKSHVKTETWVPLAPIMQHPKTVLFITHSGIKSFREAVCFGVPVIGVPLFVDQLRHAVLSLIHGFGVRLDKTKLSKQTVHNAITTVVENSKYKQRITKFGAMVSDAIIDDTAKGKFWINFHLRHPNSVSHMRLKGVTLSCFSFNCYDVLTLLCVLFFASHYGIDC</sequence>
<evidence type="ECO:0000313" key="9">
    <source>
        <dbReference type="Proteomes" id="UP000030764"/>
    </source>
</evidence>
<dbReference type="InterPro" id="IPR050271">
    <property type="entry name" value="UDP-glycosyltransferase"/>
</dbReference>